<proteinExistence type="predicted"/>
<dbReference type="RefSeq" id="WP_069481212.1">
    <property type="nucleotide sequence ID" value="NZ_JBNNIF010000008.1"/>
</dbReference>
<dbReference type="Proteomes" id="UP000094784">
    <property type="component" value="Unassembled WGS sequence"/>
</dbReference>
<reference evidence="1 2" key="1">
    <citation type="submission" date="2016-09" db="EMBL/GenBank/DDBJ databases">
        <title>Draft genome sequence of the soil isolate, Lysinibacillus fusiformis M5, a potential hypoxanthine producer.</title>
        <authorList>
            <person name="Gallegos-Monterrosa R."/>
            <person name="Maroti G."/>
            <person name="Balint B."/>
            <person name="Kovacs A.T."/>
        </authorList>
    </citation>
    <scope>NUCLEOTIDE SEQUENCE [LARGE SCALE GENOMIC DNA]</scope>
    <source>
        <strain evidence="1 2">M5</strain>
    </source>
</reference>
<sequence>MDGKQIVVKAGGIVNFIDKYKFKVNADYIRYANDIKPLLLQVVVSDAQWSLAAGKILEALMLAIKQVEGQDVQAEFKRACKEFDSVISNMNGGKSYGI</sequence>
<evidence type="ECO:0000313" key="1">
    <source>
        <dbReference type="EMBL" id="ODV56206.1"/>
    </source>
</evidence>
<evidence type="ECO:0000313" key="2">
    <source>
        <dbReference type="Proteomes" id="UP000094784"/>
    </source>
</evidence>
<name>A0A1E4R6W2_9BACI</name>
<comment type="caution">
    <text evidence="1">The sequence shown here is derived from an EMBL/GenBank/DDBJ whole genome shotgun (WGS) entry which is preliminary data.</text>
</comment>
<gene>
    <name evidence="1" type="ORF">BG258_10005</name>
</gene>
<dbReference type="AlphaFoldDB" id="A0A1E4R6W2"/>
<dbReference type="EMBL" id="MECQ01000001">
    <property type="protein sequence ID" value="ODV56206.1"/>
    <property type="molecule type" value="Genomic_DNA"/>
</dbReference>
<accession>A0A1E4R6W2</accession>
<protein>
    <submittedName>
        <fullName evidence="1">Uncharacterized protein</fullName>
    </submittedName>
</protein>
<organism evidence="1 2">
    <name type="scientific">Lysinibacillus fusiformis</name>
    <dbReference type="NCBI Taxonomy" id="28031"/>
    <lineage>
        <taxon>Bacteria</taxon>
        <taxon>Bacillati</taxon>
        <taxon>Bacillota</taxon>
        <taxon>Bacilli</taxon>
        <taxon>Bacillales</taxon>
        <taxon>Bacillaceae</taxon>
        <taxon>Lysinibacillus</taxon>
    </lineage>
</organism>